<keyword evidence="5" id="KW-1185">Reference proteome</keyword>
<feature type="region of interest" description="Disordered" evidence="1">
    <location>
        <begin position="492"/>
        <end position="571"/>
    </location>
</feature>
<feature type="region of interest" description="Disordered" evidence="1">
    <location>
        <begin position="252"/>
        <end position="454"/>
    </location>
</feature>
<evidence type="ECO:0000313" key="5">
    <source>
        <dbReference type="Proteomes" id="UP001470230"/>
    </source>
</evidence>
<protein>
    <recommendedName>
        <fullName evidence="2">C2H2-type domain-containing protein</fullName>
    </recommendedName>
</protein>
<evidence type="ECO:0000313" key="4">
    <source>
        <dbReference type="EMBL" id="KAK8841311.1"/>
    </source>
</evidence>
<feature type="region of interest" description="Disordered" evidence="1">
    <location>
        <begin position="597"/>
        <end position="652"/>
    </location>
</feature>
<sequence length="720" mass="81538">MIEEPPYRQSRSRIHDQKITSSPRLANSSNSKSKQFKNSDSDLPKNDLEFIEQIDLEKIASLLLNDEKDLSDDGEYYEYNNNKAKAKEKMKKIIQKFIKMKSFPVGQPQLITKLLQTLQVFFRFLSNSIFQEKELKNSAQNNGKFQTTSDVKMIIGIQCPVCQKLFRSTYFLDKHMLKKHPQHSSLWQNFKSPIVYHSFNKAPSPDNFSKKSEEIERALKKIHKDLKNGQRNSSVSIESRISNVETTMQDLGLISLPTQEGRHRSRRNSSNSMVSSPLSYSDRQNENNKIERKNNNSNDSRNNNLRKKDSQKHNDHSSSNDGSDNGQDLKSARVRQVSSTPRMAVNDNPPNSARVHSYSSIPQSQSAKIPKLPGKPFIPDLHLQTLKPQESQQVQSQPAQSQQVQQQQYKLEINENIDDDVSAEARKKPQSSKPGGMKRPIPRKKPNSINVPSLQLDFDDSKSMTQTIGNTGNFYSPRLPENNGLAFTNSYRTPQSARSNSHSGFNNIVSLPMNESNDKPTNTNYSPKKPLDSTPHSKRVIPFPQSSPNTKKMPPTPTKIEFTPSKAFSPPASPFAFIQTCSDDDDDESDEVHITTTGNSVQQEQESSIDLANENSIPEKNEVKSENPSVQETEEKIEKSANNPTIPTPISIGISKKTNVLNNFDDDVPEEYFDSVSSISSESSELPEVDFKPKPKQQETKESKDRSSRRRHKKKPNDNT</sequence>
<feature type="compositionally biased region" description="Polar residues" evidence="1">
    <location>
        <begin position="492"/>
        <end position="526"/>
    </location>
</feature>
<accession>A0ABR2H664</accession>
<dbReference type="EMBL" id="JAPFFF010000546">
    <property type="protein sequence ID" value="KAK8834043.1"/>
    <property type="molecule type" value="Genomic_DNA"/>
</dbReference>
<feature type="compositionally biased region" description="Basic and acidic residues" evidence="1">
    <location>
        <begin position="689"/>
        <end position="706"/>
    </location>
</feature>
<organism evidence="4 5">
    <name type="scientific">Tritrichomonas musculus</name>
    <dbReference type="NCBI Taxonomy" id="1915356"/>
    <lineage>
        <taxon>Eukaryota</taxon>
        <taxon>Metamonada</taxon>
        <taxon>Parabasalia</taxon>
        <taxon>Tritrichomonadida</taxon>
        <taxon>Tritrichomonadidae</taxon>
        <taxon>Tritrichomonas</taxon>
    </lineage>
</organism>
<feature type="region of interest" description="Disordered" evidence="1">
    <location>
        <begin position="1"/>
        <end position="44"/>
    </location>
</feature>
<reference evidence="4 5" key="1">
    <citation type="submission" date="2024-04" db="EMBL/GenBank/DDBJ databases">
        <title>Tritrichomonas musculus Genome.</title>
        <authorList>
            <person name="Alves-Ferreira E."/>
            <person name="Grigg M."/>
            <person name="Lorenzi H."/>
            <person name="Galac M."/>
        </authorList>
    </citation>
    <scope>NUCLEOTIDE SEQUENCE [LARGE SCALE GENOMIC DNA]</scope>
    <source>
        <strain evidence="4 5">EAF2021</strain>
    </source>
</reference>
<feature type="compositionally biased region" description="Low complexity" evidence="1">
    <location>
        <begin position="27"/>
        <end position="36"/>
    </location>
</feature>
<evidence type="ECO:0000259" key="2">
    <source>
        <dbReference type="PROSITE" id="PS00028"/>
    </source>
</evidence>
<comment type="caution">
    <text evidence="4">The sequence shown here is derived from an EMBL/GenBank/DDBJ whole genome shotgun (WGS) entry which is preliminary data.</text>
</comment>
<dbReference type="PROSITE" id="PS00028">
    <property type="entry name" value="ZINC_FINGER_C2H2_1"/>
    <property type="match status" value="1"/>
</dbReference>
<feature type="region of interest" description="Disordered" evidence="1">
    <location>
        <begin position="673"/>
        <end position="720"/>
    </location>
</feature>
<feature type="compositionally biased region" description="Polar residues" evidence="1">
    <location>
        <begin position="597"/>
        <end position="616"/>
    </location>
</feature>
<evidence type="ECO:0000256" key="1">
    <source>
        <dbReference type="SAM" id="MobiDB-lite"/>
    </source>
</evidence>
<dbReference type="Proteomes" id="UP001470230">
    <property type="component" value="Unassembled WGS sequence"/>
</dbReference>
<gene>
    <name evidence="4" type="ORF">M9Y10_027514</name>
    <name evidence="3" type="ORF">M9Y10_036946</name>
</gene>
<feature type="compositionally biased region" description="Low complexity" evidence="1">
    <location>
        <begin position="674"/>
        <end position="686"/>
    </location>
</feature>
<feature type="compositionally biased region" description="Low complexity" evidence="1">
    <location>
        <begin position="388"/>
        <end position="408"/>
    </location>
</feature>
<feature type="compositionally biased region" description="Basic residues" evidence="1">
    <location>
        <begin position="707"/>
        <end position="720"/>
    </location>
</feature>
<feature type="compositionally biased region" description="Basic and acidic residues" evidence="1">
    <location>
        <begin position="283"/>
        <end position="294"/>
    </location>
</feature>
<proteinExistence type="predicted"/>
<evidence type="ECO:0000313" key="3">
    <source>
        <dbReference type="EMBL" id="KAK8834043.1"/>
    </source>
</evidence>
<dbReference type="EMBL" id="JAPFFF010000042">
    <property type="protein sequence ID" value="KAK8841311.1"/>
    <property type="molecule type" value="Genomic_DNA"/>
</dbReference>
<feature type="compositionally biased region" description="Polar residues" evidence="1">
    <location>
        <begin position="357"/>
        <end position="367"/>
    </location>
</feature>
<name>A0ABR2H664_9EUKA</name>
<dbReference type="InterPro" id="IPR013087">
    <property type="entry name" value="Znf_C2H2_type"/>
</dbReference>
<feature type="compositionally biased region" description="Basic and acidic residues" evidence="1">
    <location>
        <begin position="306"/>
        <end position="318"/>
    </location>
</feature>
<feature type="compositionally biased region" description="Low complexity" evidence="1">
    <location>
        <begin position="268"/>
        <end position="281"/>
    </location>
</feature>
<feature type="domain" description="C2H2-type" evidence="2">
    <location>
        <begin position="159"/>
        <end position="180"/>
    </location>
</feature>